<protein>
    <submittedName>
        <fullName evidence="1">GAF domain-containing protein</fullName>
    </submittedName>
</protein>
<name>A0A0C1YBT6_9CYAN</name>
<reference evidence="1" key="3">
    <citation type="submission" date="2020-02" db="EMBL/GenBank/DDBJ databases">
        <authorList>
            <person name="Sarangi A.N."/>
            <person name="Ghosh S."/>
            <person name="Mukherjee M."/>
            <person name="Tripathy S."/>
        </authorList>
    </citation>
    <scope>NUCLEOTIDE SEQUENCE</scope>
    <source>
        <strain evidence="1">BDU141951</strain>
    </source>
</reference>
<dbReference type="EMBL" id="JTHE02000003">
    <property type="protein sequence ID" value="NEV66650.1"/>
    <property type="molecule type" value="Genomic_DNA"/>
</dbReference>
<proteinExistence type="predicted"/>
<gene>
    <name evidence="1" type="ORF">QQ91_005935</name>
</gene>
<reference evidence="1" key="2">
    <citation type="journal article" date="2015" name="Genome Announc.">
        <title>Draft Genome Sequence of Filamentous Marine Cyanobacterium Lyngbya confervoides Strain BDU141951.</title>
        <authorList>
            <person name="Chandrababunaidu M.M."/>
            <person name="Sen D."/>
            <person name="Tripathy S."/>
        </authorList>
    </citation>
    <scope>NUCLEOTIDE SEQUENCE</scope>
    <source>
        <strain evidence="1">BDU141951</strain>
    </source>
</reference>
<dbReference type="InterPro" id="IPR003018">
    <property type="entry name" value="GAF"/>
</dbReference>
<dbReference type="AlphaFoldDB" id="A0A0C1YBT6"/>
<organism evidence="1">
    <name type="scientific">Lyngbya confervoides BDU141951</name>
    <dbReference type="NCBI Taxonomy" id="1574623"/>
    <lineage>
        <taxon>Bacteria</taxon>
        <taxon>Bacillati</taxon>
        <taxon>Cyanobacteriota</taxon>
        <taxon>Cyanophyceae</taxon>
        <taxon>Oscillatoriophycideae</taxon>
        <taxon>Oscillatoriales</taxon>
        <taxon>Microcoleaceae</taxon>
        <taxon>Lyngbya</taxon>
    </lineage>
</organism>
<dbReference type="PANTHER" id="PTHR43102:SF2">
    <property type="entry name" value="GAF DOMAIN-CONTAINING PROTEIN"/>
    <property type="match status" value="1"/>
</dbReference>
<evidence type="ECO:0000313" key="1">
    <source>
        <dbReference type="EMBL" id="NEV66650.1"/>
    </source>
</evidence>
<accession>A0A0C1YBT6</accession>
<comment type="caution">
    <text evidence="1">The sequence shown here is derived from an EMBL/GenBank/DDBJ whole genome shotgun (WGS) entry which is preliminary data.</text>
</comment>
<dbReference type="InterPro" id="IPR029016">
    <property type="entry name" value="GAF-like_dom_sf"/>
</dbReference>
<dbReference type="PANTHER" id="PTHR43102">
    <property type="entry name" value="SLR1143 PROTEIN"/>
    <property type="match status" value="1"/>
</dbReference>
<dbReference type="Pfam" id="PF01590">
    <property type="entry name" value="GAF"/>
    <property type="match status" value="1"/>
</dbReference>
<dbReference type="SUPFAM" id="SSF55781">
    <property type="entry name" value="GAF domain-like"/>
    <property type="match status" value="1"/>
</dbReference>
<reference evidence="1" key="1">
    <citation type="submission" date="2014-11" db="EMBL/GenBank/DDBJ databases">
        <authorList>
            <person name="Malar M.C."/>
            <person name="Sen D."/>
            <person name="Tripathy S."/>
        </authorList>
    </citation>
    <scope>NUCLEOTIDE SEQUENCE</scope>
    <source>
        <strain evidence="1">BDU141951</strain>
    </source>
</reference>
<dbReference type="SMART" id="SM00065">
    <property type="entry name" value="GAF"/>
    <property type="match status" value="1"/>
</dbReference>
<dbReference type="Gene3D" id="3.30.450.40">
    <property type="match status" value="1"/>
</dbReference>
<sequence>MKPPKLKQEAARLEALRQYNILDTPAEAVYDDITALAAYICEAPIALISLVEAHRQWFKSKVGIAVDETSRDVSFCAHAIAQPKPFVIPDALADERFADNQLVTCAPNIRFYAGVPLITPSGEAIGTLCVIDYQPRELSPQQLKTLEALARQVVLQLELRRTSAQLAASLEKIHLMEGLVPICAYCKNIRNDEGFWHTVEQFMEAHSDVNFTHGVCDDCMRQQFPEVADVLLPRDSVQTQSES</sequence>